<name>A0A0M3HTA1_ASCLU</name>
<organism evidence="1 2">
    <name type="scientific">Ascaris lumbricoides</name>
    <name type="common">Giant roundworm</name>
    <dbReference type="NCBI Taxonomy" id="6252"/>
    <lineage>
        <taxon>Eukaryota</taxon>
        <taxon>Metazoa</taxon>
        <taxon>Ecdysozoa</taxon>
        <taxon>Nematoda</taxon>
        <taxon>Chromadorea</taxon>
        <taxon>Rhabditida</taxon>
        <taxon>Spirurina</taxon>
        <taxon>Ascaridomorpha</taxon>
        <taxon>Ascaridoidea</taxon>
        <taxon>Ascarididae</taxon>
        <taxon>Ascaris</taxon>
    </lineage>
</organism>
<protein>
    <submittedName>
        <fullName evidence="2">DB domain-containing protein</fullName>
    </submittedName>
</protein>
<dbReference type="WBParaSite" id="ALUE_0000584001-mRNA-1">
    <property type="protein sequence ID" value="ALUE_0000584001-mRNA-1"/>
    <property type="gene ID" value="ALUE_0000584001"/>
</dbReference>
<keyword evidence="1" id="KW-1185">Reference proteome</keyword>
<dbReference type="Proteomes" id="UP000036681">
    <property type="component" value="Unplaced"/>
</dbReference>
<accession>A0A0M3HTA1</accession>
<reference evidence="2" key="1">
    <citation type="submission" date="2017-02" db="UniProtKB">
        <authorList>
            <consortium name="WormBaseParasite"/>
        </authorList>
    </citation>
    <scope>IDENTIFICATION</scope>
</reference>
<evidence type="ECO:0000313" key="1">
    <source>
        <dbReference type="Proteomes" id="UP000036681"/>
    </source>
</evidence>
<dbReference type="AlphaFoldDB" id="A0A0M3HTA1"/>
<sequence>MPFKEQLACGSRAFYLACAYRRAHADNNSQTGCVAQFVLNIHRASVRCGLTRADLCSCGGEDKSARHSVAFVHECAVTESCAVQRCKLLAAL</sequence>
<evidence type="ECO:0000313" key="2">
    <source>
        <dbReference type="WBParaSite" id="ALUE_0000584001-mRNA-1"/>
    </source>
</evidence>
<proteinExistence type="predicted"/>